<keyword evidence="3" id="KW-1185">Reference proteome</keyword>
<organism evidence="2 3">
    <name type="scientific">Dermatophagoides farinae</name>
    <name type="common">American house dust mite</name>
    <dbReference type="NCBI Taxonomy" id="6954"/>
    <lineage>
        <taxon>Eukaryota</taxon>
        <taxon>Metazoa</taxon>
        <taxon>Ecdysozoa</taxon>
        <taxon>Arthropoda</taxon>
        <taxon>Chelicerata</taxon>
        <taxon>Arachnida</taxon>
        <taxon>Acari</taxon>
        <taxon>Acariformes</taxon>
        <taxon>Sarcoptiformes</taxon>
        <taxon>Astigmata</taxon>
        <taxon>Psoroptidia</taxon>
        <taxon>Analgoidea</taxon>
        <taxon>Pyroglyphidae</taxon>
        <taxon>Dermatophagoidinae</taxon>
        <taxon>Dermatophagoides</taxon>
    </lineage>
</organism>
<reference evidence="2" key="2">
    <citation type="journal article" date="2022" name="Res Sq">
        <title>Comparative Genomics Reveals Insights into the Divergent Evolution of Astigmatic Mites and Household Pest Adaptations.</title>
        <authorList>
            <person name="Xiong Q."/>
            <person name="Wan A.T.-Y."/>
            <person name="Liu X.-Y."/>
            <person name="Fung C.S.-H."/>
            <person name="Xiao X."/>
            <person name="Malainual N."/>
            <person name="Hou J."/>
            <person name="Wang L."/>
            <person name="Wang M."/>
            <person name="Yang K."/>
            <person name="Cui Y."/>
            <person name="Leung E."/>
            <person name="Nong W."/>
            <person name="Shin S.-K."/>
            <person name="Au S."/>
            <person name="Jeong K.Y."/>
            <person name="Chew F.T."/>
            <person name="Hui J."/>
            <person name="Leung T.F."/>
            <person name="Tungtrongchitr A."/>
            <person name="Zhong N."/>
            <person name="Liu Z."/>
            <person name="Tsui S."/>
        </authorList>
    </citation>
    <scope>NUCLEOTIDE SEQUENCE</scope>
    <source>
        <strain evidence="2">Derf</strain>
        <tissue evidence="2">Whole organism</tissue>
    </source>
</reference>
<dbReference type="AlphaFoldDB" id="A0A922I207"/>
<name>A0A922I207_DERFA</name>
<accession>A0A922I207</accession>
<evidence type="ECO:0000256" key="1">
    <source>
        <dbReference type="SAM" id="MobiDB-lite"/>
    </source>
</evidence>
<gene>
    <name evidence="2" type="ORF">DERF_004479</name>
</gene>
<dbReference type="Proteomes" id="UP000790347">
    <property type="component" value="Unassembled WGS sequence"/>
</dbReference>
<evidence type="ECO:0000313" key="2">
    <source>
        <dbReference type="EMBL" id="KAH9520789.1"/>
    </source>
</evidence>
<protein>
    <submittedName>
        <fullName evidence="2">Uncharacterized protein</fullName>
    </submittedName>
</protein>
<sequence>MKNDEKLSNHQPSPQQQQQQQQQPKKKTLYVGKWTK</sequence>
<dbReference type="EMBL" id="ASGP02000002">
    <property type="protein sequence ID" value="KAH9520789.1"/>
    <property type="molecule type" value="Genomic_DNA"/>
</dbReference>
<feature type="compositionally biased region" description="Low complexity" evidence="1">
    <location>
        <begin position="11"/>
        <end position="23"/>
    </location>
</feature>
<feature type="region of interest" description="Disordered" evidence="1">
    <location>
        <begin position="1"/>
        <end position="36"/>
    </location>
</feature>
<proteinExistence type="predicted"/>
<comment type="caution">
    <text evidence="2">The sequence shown here is derived from an EMBL/GenBank/DDBJ whole genome shotgun (WGS) entry which is preliminary data.</text>
</comment>
<evidence type="ECO:0000313" key="3">
    <source>
        <dbReference type="Proteomes" id="UP000790347"/>
    </source>
</evidence>
<reference evidence="2" key="1">
    <citation type="submission" date="2013-05" db="EMBL/GenBank/DDBJ databases">
        <authorList>
            <person name="Yim A.K.Y."/>
            <person name="Chan T.F."/>
            <person name="Ji K.M."/>
            <person name="Liu X.Y."/>
            <person name="Zhou J.W."/>
            <person name="Li R.Q."/>
            <person name="Yang K.Y."/>
            <person name="Li J."/>
            <person name="Li M."/>
            <person name="Law P.T.W."/>
            <person name="Wu Y.L."/>
            <person name="Cai Z.L."/>
            <person name="Qin H."/>
            <person name="Bao Y."/>
            <person name="Leung R.K.K."/>
            <person name="Ng P.K.S."/>
            <person name="Zou J."/>
            <person name="Zhong X.J."/>
            <person name="Ran P.X."/>
            <person name="Zhong N.S."/>
            <person name="Liu Z.G."/>
            <person name="Tsui S.K.W."/>
        </authorList>
    </citation>
    <scope>NUCLEOTIDE SEQUENCE</scope>
    <source>
        <strain evidence="2">Derf</strain>
        <tissue evidence="2">Whole organism</tissue>
    </source>
</reference>